<reference evidence="2 3" key="1">
    <citation type="submission" date="2018-03" db="EMBL/GenBank/DDBJ databases">
        <title>Phenotypic and genomic properties of Cyclonatronum proteinivorum gen. nov., sp. nov., a haloalkaliphilic bacteroidete from soda lakes possessing Na+-translocating rhodopsin.</title>
        <authorList>
            <person name="Toshchakov S.V."/>
            <person name="Korzhenkov A."/>
            <person name="Samarov N.I."/>
            <person name="Kublanov I.V."/>
            <person name="Muntyan M.S."/>
            <person name="Sorokin D.Y."/>
        </authorList>
    </citation>
    <scope>NUCLEOTIDE SEQUENCE [LARGE SCALE GENOMIC DNA]</scope>
    <source>
        <strain evidence="2 3">Omega</strain>
    </source>
</reference>
<feature type="transmembrane region" description="Helical" evidence="1">
    <location>
        <begin position="12"/>
        <end position="36"/>
    </location>
</feature>
<dbReference type="OrthoDB" id="9798438at2"/>
<keyword evidence="3" id="KW-1185">Reference proteome</keyword>
<evidence type="ECO:0000256" key="1">
    <source>
        <dbReference type="SAM" id="Phobius"/>
    </source>
</evidence>
<keyword evidence="1" id="KW-0472">Membrane</keyword>
<keyword evidence="1" id="KW-0812">Transmembrane</keyword>
<dbReference type="Proteomes" id="UP000254808">
    <property type="component" value="Chromosome"/>
</dbReference>
<protein>
    <submittedName>
        <fullName evidence="2">Uncharacterized protein</fullName>
    </submittedName>
</protein>
<dbReference type="RefSeq" id="WP_114984606.1">
    <property type="nucleotide sequence ID" value="NZ_CP027806.1"/>
</dbReference>
<dbReference type="EMBL" id="CP027806">
    <property type="protein sequence ID" value="AXJ01414.1"/>
    <property type="molecule type" value="Genomic_DNA"/>
</dbReference>
<organism evidence="2 3">
    <name type="scientific">Cyclonatronum proteinivorum</name>
    <dbReference type="NCBI Taxonomy" id="1457365"/>
    <lineage>
        <taxon>Bacteria</taxon>
        <taxon>Pseudomonadati</taxon>
        <taxon>Balneolota</taxon>
        <taxon>Balneolia</taxon>
        <taxon>Balneolales</taxon>
        <taxon>Cyclonatronaceae</taxon>
        <taxon>Cyclonatronum</taxon>
    </lineage>
</organism>
<dbReference type="AlphaFoldDB" id="A0A345ULR2"/>
<proteinExistence type="predicted"/>
<dbReference type="KEGG" id="cprv:CYPRO_2166"/>
<keyword evidence="1" id="KW-1133">Transmembrane helix</keyword>
<sequence length="451" mass="51829">MTARLTRAKIFRIIAGIVGAVLLIGISVIAGFFYYVNYAGRDLDLPGCNDPLALNFDADATYPSGNCFYPRTVISYERRSRITSRAYESSGLIYWNDKFWTQNDHRDLNLYGFTFEAPMSFETITLNGLRNVDWEEIAQDDNYIYVGDIGNNYSNRRDLLIYKVDKLHLRNGDLRYEIIHYRYEDQQHFYSRRQPGFGYDSEAFILKNGYIYIFTKEINTLSTTVYRIPNRAGAHVAERVNAFNAKGMITGAMYLQEERLLALVGYNFPFISAPFIWLFYDFEGDDFFGGNKRRIGLNYLQFMPMQVEAITTIDGLSWYLTNEQAGLRRPFRFGSVQMIHELDLSPFLEDYLSRLPPPDRYYYRGFGELTDPTNWFTNPNGSGRSPADFSGENISWVLTTQGEHQSNKPLILEGNGSQLIIGDGIHPVQLQLPAIEADTVITRQNVSILVD</sequence>
<evidence type="ECO:0000313" key="3">
    <source>
        <dbReference type="Proteomes" id="UP000254808"/>
    </source>
</evidence>
<name>A0A345ULR2_9BACT</name>
<evidence type="ECO:0000313" key="2">
    <source>
        <dbReference type="EMBL" id="AXJ01414.1"/>
    </source>
</evidence>
<gene>
    <name evidence="2" type="ORF">CYPRO_2166</name>
</gene>
<accession>A0A345ULR2</accession>